<feature type="transmembrane region" description="Helical" evidence="7">
    <location>
        <begin position="200"/>
        <end position="220"/>
    </location>
</feature>
<dbReference type="Proteomes" id="UP000001307">
    <property type="component" value="Unassembled WGS sequence"/>
</dbReference>
<feature type="transmembrane region" description="Helical" evidence="7">
    <location>
        <begin position="241"/>
        <end position="265"/>
    </location>
</feature>
<dbReference type="AlphaFoldDB" id="E4XKS7"/>
<feature type="transmembrane region" description="Helical" evidence="7">
    <location>
        <begin position="307"/>
        <end position="329"/>
    </location>
</feature>
<name>E4XKS7_OIKDI</name>
<feature type="transmembrane region" description="Helical" evidence="7">
    <location>
        <begin position="454"/>
        <end position="471"/>
    </location>
</feature>
<dbReference type="PROSITE" id="PS01116">
    <property type="entry name" value="XANTH_URACIL_PERMASE"/>
    <property type="match status" value="1"/>
</dbReference>
<gene>
    <name evidence="8" type="ORF">GSOID_T00014294001</name>
</gene>
<evidence type="ECO:0000256" key="7">
    <source>
        <dbReference type="SAM" id="Phobius"/>
    </source>
</evidence>
<dbReference type="Pfam" id="PF00860">
    <property type="entry name" value="Xan_ur_permease"/>
    <property type="match status" value="1"/>
</dbReference>
<dbReference type="InterPro" id="IPR006042">
    <property type="entry name" value="Xan_ur_permease"/>
</dbReference>
<comment type="similarity">
    <text evidence="2">Belongs to the nucleobase:cation symporter-2 (NCS2) (TC 2.A.40) family.</text>
</comment>
<dbReference type="InParanoid" id="E4XKS7"/>
<dbReference type="GO" id="GO:0022857">
    <property type="term" value="F:transmembrane transporter activity"/>
    <property type="evidence" value="ECO:0007669"/>
    <property type="project" value="InterPro"/>
</dbReference>
<dbReference type="FunCoup" id="E4XKS7">
    <property type="interactions" value="1"/>
</dbReference>
<feature type="transmembrane region" description="Helical" evidence="7">
    <location>
        <begin position="423"/>
        <end position="442"/>
    </location>
</feature>
<evidence type="ECO:0000313" key="9">
    <source>
        <dbReference type="Proteomes" id="UP000001307"/>
    </source>
</evidence>
<feature type="transmembrane region" description="Helical" evidence="7">
    <location>
        <begin position="395"/>
        <end position="417"/>
    </location>
</feature>
<evidence type="ECO:0000256" key="6">
    <source>
        <dbReference type="ARBA" id="ARBA00023136"/>
    </source>
</evidence>
<keyword evidence="4 7" id="KW-0812">Transmembrane</keyword>
<evidence type="ECO:0000256" key="2">
    <source>
        <dbReference type="ARBA" id="ARBA00008821"/>
    </source>
</evidence>
<keyword evidence="3" id="KW-0813">Transport</keyword>
<evidence type="ECO:0000313" key="8">
    <source>
        <dbReference type="EMBL" id="CBY24994.1"/>
    </source>
</evidence>
<evidence type="ECO:0008006" key="10">
    <source>
        <dbReference type="Google" id="ProtNLM"/>
    </source>
</evidence>
<feature type="transmembrane region" description="Helical" evidence="7">
    <location>
        <begin position="90"/>
        <end position="113"/>
    </location>
</feature>
<dbReference type="EMBL" id="FN653066">
    <property type="protein sequence ID" value="CBY24994.1"/>
    <property type="molecule type" value="Genomic_DNA"/>
</dbReference>
<comment type="subcellular location">
    <subcellularLocation>
        <location evidence="1">Membrane</location>
        <topology evidence="1">Multi-pass membrane protein</topology>
    </subcellularLocation>
</comment>
<evidence type="ECO:0000256" key="5">
    <source>
        <dbReference type="ARBA" id="ARBA00022989"/>
    </source>
</evidence>
<keyword evidence="6 7" id="KW-0472">Membrane</keyword>
<evidence type="ECO:0000256" key="3">
    <source>
        <dbReference type="ARBA" id="ARBA00022448"/>
    </source>
</evidence>
<reference evidence="8" key="1">
    <citation type="journal article" date="2010" name="Science">
        <title>Plasticity of animal genome architecture unmasked by rapid evolution of a pelagic tunicate.</title>
        <authorList>
            <person name="Denoeud F."/>
            <person name="Henriet S."/>
            <person name="Mungpakdee S."/>
            <person name="Aury J.M."/>
            <person name="Da Silva C."/>
            <person name="Brinkmann H."/>
            <person name="Mikhaleva J."/>
            <person name="Olsen L.C."/>
            <person name="Jubin C."/>
            <person name="Canestro C."/>
            <person name="Bouquet J.M."/>
            <person name="Danks G."/>
            <person name="Poulain J."/>
            <person name="Campsteijn C."/>
            <person name="Adamski M."/>
            <person name="Cross I."/>
            <person name="Yadetie F."/>
            <person name="Muffato M."/>
            <person name="Louis A."/>
            <person name="Butcher S."/>
            <person name="Tsagkogeorga G."/>
            <person name="Konrad A."/>
            <person name="Singh S."/>
            <person name="Jensen M.F."/>
            <person name="Cong E.H."/>
            <person name="Eikeseth-Otteraa H."/>
            <person name="Noel B."/>
            <person name="Anthouard V."/>
            <person name="Porcel B.M."/>
            <person name="Kachouri-Lafond R."/>
            <person name="Nishino A."/>
            <person name="Ugolini M."/>
            <person name="Chourrout P."/>
            <person name="Nishida H."/>
            <person name="Aasland R."/>
            <person name="Huzurbazar S."/>
            <person name="Westhof E."/>
            <person name="Delsuc F."/>
            <person name="Lehrach H."/>
            <person name="Reinhardt R."/>
            <person name="Weissenbach J."/>
            <person name="Roy S.W."/>
            <person name="Artiguenave F."/>
            <person name="Postlethwait J.H."/>
            <person name="Manak J.R."/>
            <person name="Thompson E.M."/>
            <person name="Jaillon O."/>
            <person name="Du Pasquier L."/>
            <person name="Boudinot P."/>
            <person name="Liberles D.A."/>
            <person name="Volff J.N."/>
            <person name="Philippe H."/>
            <person name="Lenhard B."/>
            <person name="Roest Crollius H."/>
            <person name="Wincker P."/>
            <person name="Chourrout D."/>
        </authorList>
    </citation>
    <scope>NUCLEOTIDE SEQUENCE [LARGE SCALE GENOMIC DNA]</scope>
</reference>
<dbReference type="PANTHER" id="PTHR11119">
    <property type="entry name" value="XANTHINE-URACIL / VITAMIN C PERMEASE FAMILY MEMBER"/>
    <property type="match status" value="1"/>
</dbReference>
<keyword evidence="9" id="KW-1185">Reference proteome</keyword>
<evidence type="ECO:0000256" key="1">
    <source>
        <dbReference type="ARBA" id="ARBA00004141"/>
    </source>
</evidence>
<evidence type="ECO:0000256" key="4">
    <source>
        <dbReference type="ARBA" id="ARBA00022692"/>
    </source>
</evidence>
<organism evidence="8">
    <name type="scientific">Oikopleura dioica</name>
    <name type="common">Tunicate</name>
    <dbReference type="NCBI Taxonomy" id="34765"/>
    <lineage>
        <taxon>Eukaryota</taxon>
        <taxon>Metazoa</taxon>
        <taxon>Chordata</taxon>
        <taxon>Tunicata</taxon>
        <taxon>Appendicularia</taxon>
        <taxon>Copelata</taxon>
        <taxon>Oikopleuridae</taxon>
        <taxon>Oikopleura</taxon>
    </lineage>
</organism>
<sequence>MTAEKRGKREQVLYSPEDVPPWYMCILLGMQHFLTCLGGTVSIPLILAPAFCLGNDNESNLVKANLMSTLFVGSGICTMIQATFGNRLPILQGGTFSFLTPTFVLMGTALFNVNKGSAMKYFRDVDNDGNPTIISFERVWQRRVHEVQGAIITASLVELFLGLTGLIGVVLTFISPLAIAPVITLVGLTLYVPAIEHAEVNWPIAILSFIFVTLFSQYLGKVQWSIPYIKNRKLAWTKFPVFEVFPVLLGLILAWGLCGILTAAANNNPSMTKLNDPNHFWYQARTDIKAQVISDAPWFRFVYPFQWGAPTFSAAGTVGLLSGVFAGMLESIGDYYAAADIANIPPPPVHAINRGIMIEGIACVIAGALGSGNGTTTYSENIATLRITKCASRRMIQTAALILFILGFFGKFTAFFTTLPEPVIGGLYFVMFGLITGVGISNLKYCDLGSSRNVFVFGFSIFLGLALPFWSERHPNSINTGSTGLDQVIVVLMSTAPFVAGVAAILLDNTIPGTRQERGLTSWSSTTEFKDEDFQVYDIPWLRFITNISWMRYVPISPAYQPSPATWPRKICACSQKDEDEEENKANNTSL</sequence>
<proteinExistence type="inferred from homology"/>
<protein>
    <recommendedName>
        <fullName evidence="10">Solute carrier family 23 member 2</fullName>
    </recommendedName>
</protein>
<dbReference type="GO" id="GO:0005886">
    <property type="term" value="C:plasma membrane"/>
    <property type="evidence" value="ECO:0007669"/>
    <property type="project" value="UniProtKB-ARBA"/>
</dbReference>
<feature type="transmembrane region" description="Helical" evidence="7">
    <location>
        <begin position="487"/>
        <end position="507"/>
    </location>
</feature>
<accession>E4XKS7</accession>
<keyword evidence="5 7" id="KW-1133">Transmembrane helix</keyword>
<feature type="transmembrane region" description="Helical" evidence="7">
    <location>
        <begin position="159"/>
        <end position="188"/>
    </location>
</feature>
<feature type="transmembrane region" description="Helical" evidence="7">
    <location>
        <begin position="20"/>
        <end position="53"/>
    </location>
</feature>
<dbReference type="OrthoDB" id="1641903at2759"/>
<dbReference type="InterPro" id="IPR006043">
    <property type="entry name" value="NCS2"/>
</dbReference>